<gene>
    <name evidence="2" type="ORF">SAMN02745158_01759</name>
</gene>
<accession>A0A1M4WW65</accession>
<dbReference type="InterPro" id="IPR010982">
    <property type="entry name" value="Lambda_DNA-bd_dom_sf"/>
</dbReference>
<dbReference type="OrthoDB" id="9811208at2"/>
<dbReference type="RefSeq" id="WP_072850983.1">
    <property type="nucleotide sequence ID" value="NZ_FQVI01000007.1"/>
</dbReference>
<name>A0A1M4WW65_9CLOT</name>
<dbReference type="Proteomes" id="UP000184245">
    <property type="component" value="Unassembled WGS sequence"/>
</dbReference>
<protein>
    <submittedName>
        <fullName evidence="2">Transcriptional regulator, contains XRE-family HTH domain</fullName>
    </submittedName>
</protein>
<keyword evidence="3" id="KW-1185">Reference proteome</keyword>
<dbReference type="AlphaFoldDB" id="A0A1M4WW65"/>
<dbReference type="Pfam" id="PF13443">
    <property type="entry name" value="HTH_26"/>
    <property type="match status" value="1"/>
</dbReference>
<dbReference type="Gene3D" id="1.10.260.40">
    <property type="entry name" value="lambda repressor-like DNA-binding domains"/>
    <property type="match status" value="1"/>
</dbReference>
<proteinExistence type="predicted"/>
<dbReference type="PROSITE" id="PS50943">
    <property type="entry name" value="HTH_CROC1"/>
    <property type="match status" value="1"/>
</dbReference>
<dbReference type="GO" id="GO:0003677">
    <property type="term" value="F:DNA binding"/>
    <property type="evidence" value="ECO:0007669"/>
    <property type="project" value="InterPro"/>
</dbReference>
<sequence length="116" mass="13276">MNLYERVKSLCKEYQITIAGLERICGFGNGTIKKWEHTIPSGDRLARVADHFHVTVDSLLGREPLLSGEKDSELLEMARELKENPDMKQLLELARHSSPAHLKAYVSFLKELQKKE</sequence>
<dbReference type="SUPFAM" id="SSF47413">
    <property type="entry name" value="lambda repressor-like DNA-binding domains"/>
    <property type="match status" value="1"/>
</dbReference>
<evidence type="ECO:0000313" key="3">
    <source>
        <dbReference type="Proteomes" id="UP000184245"/>
    </source>
</evidence>
<organism evidence="2 3">
    <name type="scientific">Lactonifactor longoviformis DSM 17459</name>
    <dbReference type="NCBI Taxonomy" id="1122155"/>
    <lineage>
        <taxon>Bacteria</taxon>
        <taxon>Bacillati</taxon>
        <taxon>Bacillota</taxon>
        <taxon>Clostridia</taxon>
        <taxon>Eubacteriales</taxon>
        <taxon>Clostridiaceae</taxon>
        <taxon>Lactonifactor</taxon>
    </lineage>
</organism>
<dbReference type="SMART" id="SM00530">
    <property type="entry name" value="HTH_XRE"/>
    <property type="match status" value="1"/>
</dbReference>
<evidence type="ECO:0000313" key="2">
    <source>
        <dbReference type="EMBL" id="SHE85479.1"/>
    </source>
</evidence>
<dbReference type="InterPro" id="IPR001387">
    <property type="entry name" value="Cro/C1-type_HTH"/>
</dbReference>
<feature type="domain" description="HTH cro/C1-type" evidence="1">
    <location>
        <begin position="7"/>
        <end position="59"/>
    </location>
</feature>
<reference evidence="2 3" key="1">
    <citation type="submission" date="2016-11" db="EMBL/GenBank/DDBJ databases">
        <authorList>
            <person name="Jaros S."/>
            <person name="Januszkiewicz K."/>
            <person name="Wedrychowicz H."/>
        </authorList>
    </citation>
    <scope>NUCLEOTIDE SEQUENCE [LARGE SCALE GENOMIC DNA]</scope>
    <source>
        <strain evidence="2 3">DSM 17459</strain>
    </source>
</reference>
<evidence type="ECO:0000259" key="1">
    <source>
        <dbReference type="PROSITE" id="PS50943"/>
    </source>
</evidence>
<dbReference type="EMBL" id="FQVI01000007">
    <property type="protein sequence ID" value="SHE85479.1"/>
    <property type="molecule type" value="Genomic_DNA"/>
</dbReference>
<dbReference type="STRING" id="1122155.SAMN02745158_01759"/>